<evidence type="ECO:0000259" key="1">
    <source>
        <dbReference type="PROSITE" id="PS50126"/>
    </source>
</evidence>
<dbReference type="InterPro" id="IPR037027">
    <property type="entry name" value="YqgF/RNaseH-like_dom_sf"/>
</dbReference>
<evidence type="ECO:0000313" key="2">
    <source>
        <dbReference type="EMBL" id="MBO8473484.1"/>
    </source>
</evidence>
<dbReference type="InterPro" id="IPR012337">
    <property type="entry name" value="RNaseH-like_sf"/>
</dbReference>
<accession>A0A9D9IL28</accession>
<dbReference type="InterPro" id="IPR023319">
    <property type="entry name" value="Tex-like_HTH_dom_sf"/>
</dbReference>
<dbReference type="Proteomes" id="UP000823604">
    <property type="component" value="Unassembled WGS sequence"/>
</dbReference>
<protein>
    <submittedName>
        <fullName evidence="2">RNA-binding transcriptional accessory protein</fullName>
    </submittedName>
</protein>
<dbReference type="SMART" id="SM00732">
    <property type="entry name" value="YqgFc"/>
    <property type="match status" value="1"/>
</dbReference>
<name>A0A9D9IL28_9BACT</name>
<dbReference type="SUPFAM" id="SSF47781">
    <property type="entry name" value="RuvA domain 2-like"/>
    <property type="match status" value="2"/>
</dbReference>
<dbReference type="FunFam" id="1.10.150.310:FF:000002">
    <property type="entry name" value="Putative transcription modulator/accessory protein"/>
    <property type="match status" value="1"/>
</dbReference>
<comment type="caution">
    <text evidence="2">The sequence shown here is derived from an EMBL/GenBank/DDBJ whole genome shotgun (WGS) entry which is preliminary data.</text>
</comment>
<dbReference type="Gene3D" id="1.10.3500.10">
    <property type="entry name" value="Tex N-terminal region-like"/>
    <property type="match status" value="1"/>
</dbReference>
<organism evidence="2 3">
    <name type="scientific">Candidatus Merdivivens pullicola</name>
    <dbReference type="NCBI Taxonomy" id="2840872"/>
    <lineage>
        <taxon>Bacteria</taxon>
        <taxon>Pseudomonadati</taxon>
        <taxon>Bacteroidota</taxon>
        <taxon>Bacteroidia</taxon>
        <taxon>Bacteroidales</taxon>
        <taxon>Muribaculaceae</taxon>
        <taxon>Muribaculaceae incertae sedis</taxon>
        <taxon>Candidatus Merdivivens</taxon>
    </lineage>
</organism>
<evidence type="ECO:0000313" key="3">
    <source>
        <dbReference type="Proteomes" id="UP000823604"/>
    </source>
</evidence>
<dbReference type="Gene3D" id="1.10.150.310">
    <property type="entry name" value="Tex RuvX-like domain-like"/>
    <property type="match status" value="1"/>
</dbReference>
<dbReference type="InterPro" id="IPR010994">
    <property type="entry name" value="RuvA_2-like"/>
</dbReference>
<dbReference type="InterPro" id="IPR055179">
    <property type="entry name" value="Tex-like_central_region"/>
</dbReference>
<dbReference type="GO" id="GO:0006412">
    <property type="term" value="P:translation"/>
    <property type="evidence" value="ECO:0007669"/>
    <property type="project" value="TreeGrafter"/>
</dbReference>
<dbReference type="Gene3D" id="3.30.420.140">
    <property type="entry name" value="YqgF/RNase H-like domain"/>
    <property type="match status" value="1"/>
</dbReference>
<dbReference type="Pfam" id="PF22706">
    <property type="entry name" value="Tex_central_region"/>
    <property type="match status" value="1"/>
</dbReference>
<dbReference type="InterPro" id="IPR012340">
    <property type="entry name" value="NA-bd_OB-fold"/>
</dbReference>
<dbReference type="InterPro" id="IPR023323">
    <property type="entry name" value="Tex-like_dom_sf"/>
</dbReference>
<dbReference type="GO" id="GO:0003729">
    <property type="term" value="F:mRNA binding"/>
    <property type="evidence" value="ECO:0007669"/>
    <property type="project" value="TreeGrafter"/>
</dbReference>
<dbReference type="Pfam" id="PF09371">
    <property type="entry name" value="Tex_N"/>
    <property type="match status" value="1"/>
</dbReference>
<dbReference type="EMBL" id="JADIMA010000075">
    <property type="protein sequence ID" value="MBO8473484.1"/>
    <property type="molecule type" value="Genomic_DNA"/>
</dbReference>
<dbReference type="SMART" id="SM00316">
    <property type="entry name" value="S1"/>
    <property type="match status" value="1"/>
</dbReference>
<dbReference type="InterPro" id="IPR041692">
    <property type="entry name" value="HHH_9"/>
</dbReference>
<dbReference type="InterPro" id="IPR050437">
    <property type="entry name" value="Ribos_protein_bS1-like"/>
</dbReference>
<dbReference type="GO" id="GO:0006139">
    <property type="term" value="P:nucleobase-containing compound metabolic process"/>
    <property type="evidence" value="ECO:0007669"/>
    <property type="project" value="InterPro"/>
</dbReference>
<dbReference type="Pfam" id="PF17674">
    <property type="entry name" value="HHH_9"/>
    <property type="match status" value="1"/>
</dbReference>
<proteinExistence type="predicted"/>
<dbReference type="InterPro" id="IPR003029">
    <property type="entry name" value="S1_domain"/>
</dbReference>
<dbReference type="InterPro" id="IPR044146">
    <property type="entry name" value="S1_Tex"/>
</dbReference>
<reference evidence="2" key="1">
    <citation type="submission" date="2020-10" db="EMBL/GenBank/DDBJ databases">
        <authorList>
            <person name="Gilroy R."/>
        </authorList>
    </citation>
    <scope>NUCLEOTIDE SEQUENCE</scope>
    <source>
        <strain evidence="2">B1-8020</strain>
    </source>
</reference>
<dbReference type="AlphaFoldDB" id="A0A9D9IL28"/>
<dbReference type="FunFam" id="1.10.10.650:FF:000001">
    <property type="entry name" value="S1 RNA-binding domain 1"/>
    <property type="match status" value="1"/>
</dbReference>
<dbReference type="SUPFAM" id="SSF50249">
    <property type="entry name" value="Nucleic acid-binding proteins"/>
    <property type="match status" value="1"/>
</dbReference>
<dbReference type="InterPro" id="IPR006641">
    <property type="entry name" value="YqgF/RNaseH-like_dom"/>
</dbReference>
<dbReference type="Gene3D" id="2.40.50.140">
    <property type="entry name" value="Nucleic acid-binding proteins"/>
    <property type="match status" value="1"/>
</dbReference>
<dbReference type="InterPro" id="IPR018974">
    <property type="entry name" value="Tex-like_N"/>
</dbReference>
<dbReference type="PANTHER" id="PTHR10724:SF10">
    <property type="entry name" value="S1 RNA-BINDING DOMAIN-CONTAINING PROTEIN 1"/>
    <property type="match status" value="1"/>
</dbReference>
<dbReference type="Pfam" id="PF00575">
    <property type="entry name" value="S1"/>
    <property type="match status" value="1"/>
</dbReference>
<feature type="domain" description="S1 motif" evidence="1">
    <location>
        <begin position="645"/>
        <end position="710"/>
    </location>
</feature>
<dbReference type="GO" id="GO:0005737">
    <property type="term" value="C:cytoplasm"/>
    <property type="evidence" value="ECO:0007669"/>
    <property type="project" value="UniProtKB-ARBA"/>
</dbReference>
<dbReference type="Pfam" id="PF16921">
    <property type="entry name" value="Tex_YqgF"/>
    <property type="match status" value="1"/>
</dbReference>
<dbReference type="SUPFAM" id="SSF53098">
    <property type="entry name" value="Ribonuclease H-like"/>
    <property type="match status" value="1"/>
</dbReference>
<reference evidence="2" key="2">
    <citation type="journal article" date="2021" name="PeerJ">
        <title>Extensive microbial diversity within the chicken gut microbiome revealed by metagenomics and culture.</title>
        <authorList>
            <person name="Gilroy R."/>
            <person name="Ravi A."/>
            <person name="Getino M."/>
            <person name="Pursley I."/>
            <person name="Horton D.L."/>
            <person name="Alikhan N.F."/>
            <person name="Baker D."/>
            <person name="Gharbi K."/>
            <person name="Hall N."/>
            <person name="Watson M."/>
            <person name="Adriaenssens E.M."/>
            <person name="Foster-Nyarko E."/>
            <person name="Jarju S."/>
            <person name="Secka A."/>
            <person name="Antonio M."/>
            <person name="Oren A."/>
            <person name="Chaudhuri R.R."/>
            <person name="La Ragione R."/>
            <person name="Hildebrand F."/>
            <person name="Pallen M.J."/>
        </authorList>
    </citation>
    <scope>NUCLEOTIDE SEQUENCE</scope>
    <source>
        <strain evidence="2">B1-8020</strain>
    </source>
</reference>
<dbReference type="Gene3D" id="1.10.10.650">
    <property type="entry name" value="RuvA domain 2-like"/>
    <property type="match status" value="1"/>
</dbReference>
<gene>
    <name evidence="2" type="ORF">IAB81_07660</name>
</gene>
<dbReference type="SUPFAM" id="SSF158832">
    <property type="entry name" value="Tex N-terminal region-like"/>
    <property type="match status" value="1"/>
</dbReference>
<dbReference type="PROSITE" id="PS50126">
    <property type="entry name" value="S1"/>
    <property type="match status" value="1"/>
</dbReference>
<dbReference type="GO" id="GO:0003735">
    <property type="term" value="F:structural constituent of ribosome"/>
    <property type="evidence" value="ECO:0007669"/>
    <property type="project" value="TreeGrafter"/>
</dbReference>
<dbReference type="FunFam" id="2.40.50.140:FF:000051">
    <property type="entry name" value="RNA-binding transcriptional accessory protein"/>
    <property type="match status" value="1"/>
</dbReference>
<dbReference type="CDD" id="cd05685">
    <property type="entry name" value="S1_Tex"/>
    <property type="match status" value="1"/>
</dbReference>
<dbReference type="InterPro" id="IPR032639">
    <property type="entry name" value="Tex_YqgF"/>
</dbReference>
<dbReference type="Pfam" id="PF12836">
    <property type="entry name" value="HHH_3"/>
    <property type="match status" value="1"/>
</dbReference>
<dbReference type="PANTHER" id="PTHR10724">
    <property type="entry name" value="30S RIBOSOMAL PROTEIN S1"/>
    <property type="match status" value="1"/>
</dbReference>
<sequence length="714" mass="78470">MKEIYLKHIASELGVAVWQVEQCAGLLAEGATIPFISRYRKERTGGLDEGEVAQVKYHSERFDELEKRKQTVLLTVSQAGALTESLGKQIEECLSGKDLEDIYLPYRPKRRTRASVAREKGLEPLAKAVFDVALQDPHKAASLYVSEEKGVLSAEDALAGACDIVSEWISEMKPARDFVRDALAKRGVMTASLSRKGKETDKDGKYSSYYDFSEPLHRIAPHRLLAVLRAEAEGVLSVKIDIDQEKVCNKIEYDIFKAKRFPSKSLAPVFRGAVEDACKRLLLPSLSSEVIKDAKERADIASVELFGNNLRQLLLAPPLGEKRVMGIDPGFRTGCKVVCLDESGKLLANDVIYPHPPHNERVASMKKIVSMVERYSIEAVAIGNGTAGRETEMFFRKIGLPETVRVFLVSEDGASVYSASDIAREEFPDYDITVRGAVSIGRRLMDPLAELVKIDPKSIGVGQYQHDVDQKLLKERLDDVVVSCVNSVGVNLNTSSRYLLTYVSGIGPALAENIVKYRESHGQFRSRRELLSVNRLGDKIFEQCAGFLRIKGGDEPLDDSAVHPESYGVVCRMAADLGVNVPELIGNKELIGKIVPEKYVGGAVGLPTVMDILKELLKPGIDPRSEIEAVEFDSSVGSIEDLHEGMELTGIVNNITAFGAFVDIGIKQNGLIHVSKMGGRPLSSLKIRGKVRVRVIGVDAVRGRISLELVLEAV</sequence>
<dbReference type="FunFam" id="3.30.420.140:FF:000001">
    <property type="entry name" value="RNA-binding transcriptional accessory protein"/>
    <property type="match status" value="1"/>
</dbReference>